<name>A0ABD2NQ69_9CUCU</name>
<dbReference type="AlphaFoldDB" id="A0ABD2NQ69"/>
<dbReference type="EMBL" id="JABFTP020000144">
    <property type="protein sequence ID" value="KAL3280644.1"/>
    <property type="molecule type" value="Genomic_DNA"/>
</dbReference>
<organism evidence="1 2">
    <name type="scientific">Cryptolaemus montrouzieri</name>
    <dbReference type="NCBI Taxonomy" id="559131"/>
    <lineage>
        <taxon>Eukaryota</taxon>
        <taxon>Metazoa</taxon>
        <taxon>Ecdysozoa</taxon>
        <taxon>Arthropoda</taxon>
        <taxon>Hexapoda</taxon>
        <taxon>Insecta</taxon>
        <taxon>Pterygota</taxon>
        <taxon>Neoptera</taxon>
        <taxon>Endopterygota</taxon>
        <taxon>Coleoptera</taxon>
        <taxon>Polyphaga</taxon>
        <taxon>Cucujiformia</taxon>
        <taxon>Coccinelloidea</taxon>
        <taxon>Coccinellidae</taxon>
        <taxon>Scymninae</taxon>
        <taxon>Scymnini</taxon>
        <taxon>Cryptolaemus</taxon>
    </lineage>
</organism>
<gene>
    <name evidence="1" type="ORF">HHI36_003880</name>
</gene>
<sequence length="102" mass="11844">MFSCFSFRKNIVFQLRKSTMLMKRQSRRCTKMGKLYLVREKKQVGKLTSGERGRNITLMFDMSETGYFVPPLFIFPTKRMNRDGRLMIGASPESIAIPHESG</sequence>
<dbReference type="Proteomes" id="UP001516400">
    <property type="component" value="Unassembled WGS sequence"/>
</dbReference>
<proteinExistence type="predicted"/>
<accession>A0ABD2NQ69</accession>
<keyword evidence="2" id="KW-1185">Reference proteome</keyword>
<protein>
    <submittedName>
        <fullName evidence="1">Uncharacterized protein</fullName>
    </submittedName>
</protein>
<evidence type="ECO:0000313" key="1">
    <source>
        <dbReference type="EMBL" id="KAL3280644.1"/>
    </source>
</evidence>
<comment type="caution">
    <text evidence="1">The sequence shown here is derived from an EMBL/GenBank/DDBJ whole genome shotgun (WGS) entry which is preliminary data.</text>
</comment>
<evidence type="ECO:0000313" key="2">
    <source>
        <dbReference type="Proteomes" id="UP001516400"/>
    </source>
</evidence>
<reference evidence="1 2" key="1">
    <citation type="journal article" date="2021" name="BMC Biol.">
        <title>Horizontally acquired antibacterial genes associated with adaptive radiation of ladybird beetles.</title>
        <authorList>
            <person name="Li H.S."/>
            <person name="Tang X.F."/>
            <person name="Huang Y.H."/>
            <person name="Xu Z.Y."/>
            <person name="Chen M.L."/>
            <person name="Du X.Y."/>
            <person name="Qiu B.Y."/>
            <person name="Chen P.T."/>
            <person name="Zhang W."/>
            <person name="Slipinski A."/>
            <person name="Escalona H.E."/>
            <person name="Waterhouse R.M."/>
            <person name="Zwick A."/>
            <person name="Pang H."/>
        </authorList>
    </citation>
    <scope>NUCLEOTIDE SEQUENCE [LARGE SCALE GENOMIC DNA]</scope>
    <source>
        <strain evidence="1">SYSU2018</strain>
    </source>
</reference>